<sequence length="74" mass="8753">SSPSTVEKMRVEKPLLKIFKELGIKEEKDAKKLIYNLRLQHEMAGGEYKNTKSLQENDPKLYQNYKDKYEKVYG</sequence>
<gene>
    <name evidence="1" type="ORF">Q604_UNBC10936G0001</name>
</gene>
<comment type="caution">
    <text evidence="1">The sequence shown here is derived from an EMBL/GenBank/DDBJ whole genome shotgun (WGS) entry which is preliminary data.</text>
</comment>
<name>W1XYX5_9ZZZZ</name>
<feature type="non-terminal residue" evidence="1">
    <location>
        <position position="1"/>
    </location>
</feature>
<protein>
    <submittedName>
        <fullName evidence="1">Uncharacterized protein</fullName>
    </submittedName>
</protein>
<accession>W1XYX5</accession>
<organism evidence="1">
    <name type="scientific">human gut metagenome</name>
    <dbReference type="NCBI Taxonomy" id="408170"/>
    <lineage>
        <taxon>unclassified sequences</taxon>
        <taxon>metagenomes</taxon>
        <taxon>organismal metagenomes</taxon>
    </lineage>
</organism>
<evidence type="ECO:0000313" key="1">
    <source>
        <dbReference type="EMBL" id="ETJ34640.1"/>
    </source>
</evidence>
<feature type="non-terminal residue" evidence="1">
    <location>
        <position position="74"/>
    </location>
</feature>
<reference evidence="1" key="1">
    <citation type="submission" date="2013-12" db="EMBL/GenBank/DDBJ databases">
        <title>A Varibaculum cambriense genome reconstructed from a premature infant gut community with otherwise low bacterial novelty that shifts toward anaerobic metabolism during the third week of life.</title>
        <authorList>
            <person name="Brown C.T."/>
            <person name="Sharon I."/>
            <person name="Thomas B.C."/>
            <person name="Castelle C.J."/>
            <person name="Morowitz M.J."/>
            <person name="Banfield J.F."/>
        </authorList>
    </citation>
    <scope>NUCLEOTIDE SEQUENCE</scope>
</reference>
<dbReference type="AlphaFoldDB" id="W1XYX5"/>
<proteinExistence type="predicted"/>
<dbReference type="EMBL" id="AZMM01010936">
    <property type="protein sequence ID" value="ETJ34640.1"/>
    <property type="molecule type" value="Genomic_DNA"/>
</dbReference>